<proteinExistence type="predicted"/>
<gene>
    <name evidence="2" type="ORF">PR048_007764</name>
</gene>
<reference evidence="2 3" key="1">
    <citation type="submission" date="2023-02" db="EMBL/GenBank/DDBJ databases">
        <title>LHISI_Scaffold_Assembly.</title>
        <authorList>
            <person name="Stuart O.P."/>
            <person name="Cleave R."/>
            <person name="Magrath M.J.L."/>
            <person name="Mikheyev A.S."/>
        </authorList>
    </citation>
    <scope>NUCLEOTIDE SEQUENCE [LARGE SCALE GENOMIC DNA]</scope>
    <source>
        <strain evidence="2">Daus_M_001</strain>
        <tissue evidence="2">Leg muscle</tissue>
    </source>
</reference>
<accession>A0ABQ9HVK4</accession>
<keyword evidence="3" id="KW-1185">Reference proteome</keyword>
<name>A0ABQ9HVK4_9NEOP</name>
<sequence length="776" mass="86374">MTHTFPNPRGNSRAGTSTANVSEKSACVIHSLLHALNTLHNSFGDKDWSQKIEGLATILDSAILFPSPILFPVVILFPVDILFPSAQLVCMVESSNVGVLINELVLLENKDVVSVFQHSLKKNMCAAISISTDFVYITDKKYIVQPMSVIEASMEQRRNEGTGETGIVRHMRNRAVRCRWSAGFLRGSPVSPTLTYRRCSIFTWLHPHRLSRPRCLEPAKSLHSLIHFTAYPESNYVVETKSGVEDATAQNALITCLKAFANASAGMTLGLSAGADLRNTCKLEESELMAQQLDEGRDWTGTLVCHELRGKSVIHKSTVIPVGLPGSTIEINAISFDRVCNYDANMAMNGAPRGWAPVATGGSFVLMSGLRWAVRTSRRCRRLERWFRCQTSSKQPHPDLLIAVMECKSMGSVSSARKPAGQRQRRESNPDSLGGIATHSSWLNQPILCWVALQYQHVEKHRRGKYAATNELSSQLLALNKCLIPDSKGSGGVGGVAPGFSWGHGDRVVNLLASHQGDPGSIPGRATPDFRMWESCRTMPLVGGFSRGSPVSPAPSFRRCSIFTTITLIGSHDLAVKSRPDLSTPVDSHTERRTSIHSDDSNYRTHGWLHHRGSKLDLRSYLRLTQKTVAPFEFRAGLEIEIKFFSNHRNWWFEITIRDQELSSTKAYVAPSLHYPRVSPMLAGDRNASNGVCGNQRNCCQFVEICRARRLRVGYRDHTSRHKVLSKVTSRNSFRHNSSEKELQPIYEETITQYAEVSASSPRSRINFPRSRTITH</sequence>
<evidence type="ECO:0000313" key="2">
    <source>
        <dbReference type="EMBL" id="KAJ8888277.1"/>
    </source>
</evidence>
<evidence type="ECO:0000313" key="3">
    <source>
        <dbReference type="Proteomes" id="UP001159363"/>
    </source>
</evidence>
<evidence type="ECO:0000256" key="1">
    <source>
        <dbReference type="SAM" id="MobiDB-lite"/>
    </source>
</evidence>
<organism evidence="2 3">
    <name type="scientific">Dryococelus australis</name>
    <dbReference type="NCBI Taxonomy" id="614101"/>
    <lineage>
        <taxon>Eukaryota</taxon>
        <taxon>Metazoa</taxon>
        <taxon>Ecdysozoa</taxon>
        <taxon>Arthropoda</taxon>
        <taxon>Hexapoda</taxon>
        <taxon>Insecta</taxon>
        <taxon>Pterygota</taxon>
        <taxon>Neoptera</taxon>
        <taxon>Polyneoptera</taxon>
        <taxon>Phasmatodea</taxon>
        <taxon>Verophasmatodea</taxon>
        <taxon>Anareolatae</taxon>
        <taxon>Phasmatidae</taxon>
        <taxon>Eurycanthinae</taxon>
        <taxon>Dryococelus</taxon>
    </lineage>
</organism>
<feature type="region of interest" description="Disordered" evidence="1">
    <location>
        <begin position="413"/>
        <end position="433"/>
    </location>
</feature>
<dbReference type="Proteomes" id="UP001159363">
    <property type="component" value="Chromosome 3"/>
</dbReference>
<protein>
    <submittedName>
        <fullName evidence="2">Uncharacterized protein</fullName>
    </submittedName>
</protein>
<comment type="caution">
    <text evidence="2">The sequence shown here is derived from an EMBL/GenBank/DDBJ whole genome shotgun (WGS) entry which is preliminary data.</text>
</comment>
<dbReference type="EMBL" id="JARBHB010000003">
    <property type="protein sequence ID" value="KAJ8888277.1"/>
    <property type="molecule type" value="Genomic_DNA"/>
</dbReference>